<dbReference type="Pfam" id="PF08291">
    <property type="entry name" value="Peptidase_M15_3"/>
    <property type="match status" value="1"/>
</dbReference>
<proteinExistence type="predicted"/>
<accession>A0A6J7WQS4</accession>
<organism evidence="2">
    <name type="scientific">uncultured Caudovirales phage</name>
    <dbReference type="NCBI Taxonomy" id="2100421"/>
    <lineage>
        <taxon>Viruses</taxon>
        <taxon>Duplodnaviria</taxon>
        <taxon>Heunggongvirae</taxon>
        <taxon>Uroviricota</taxon>
        <taxon>Caudoviricetes</taxon>
        <taxon>Peduoviridae</taxon>
        <taxon>Maltschvirus</taxon>
        <taxon>Maltschvirus maltsch</taxon>
    </lineage>
</organism>
<evidence type="ECO:0000259" key="1">
    <source>
        <dbReference type="Pfam" id="PF08291"/>
    </source>
</evidence>
<dbReference type="InterPro" id="IPR013230">
    <property type="entry name" value="Peptidase_M15A_C"/>
</dbReference>
<dbReference type="EMBL" id="LR798250">
    <property type="protein sequence ID" value="CAB5217733.1"/>
    <property type="molecule type" value="Genomic_DNA"/>
</dbReference>
<dbReference type="SUPFAM" id="SSF55166">
    <property type="entry name" value="Hedgehog/DD-peptidase"/>
    <property type="match status" value="1"/>
</dbReference>
<dbReference type="Gene3D" id="3.30.1380.10">
    <property type="match status" value="1"/>
</dbReference>
<feature type="domain" description="Peptidase M15A C-terminal" evidence="1">
    <location>
        <begin position="7"/>
        <end position="122"/>
    </location>
</feature>
<gene>
    <name evidence="2" type="ORF">UFOVP206_13</name>
</gene>
<sequence>MENISKHITFKEATFSATAQRLGIKNEPTLEHLKAMMIVAEKCFEPLREWYGKPLRINSFYRGKDLNRAVKGSLSSQHCKGEAIDIDAGSVAENKKIHDWIKNNLEFTQLINEYNYSWVHVSYDAKNLKKQCLVIK</sequence>
<protein>
    <submittedName>
        <fullName evidence="2">Peptidase M15A, C-terminal</fullName>
    </submittedName>
</protein>
<name>A0A6J7WQS4_9CAUD</name>
<dbReference type="InterPro" id="IPR009045">
    <property type="entry name" value="Zn_M74/Hedgehog-like"/>
</dbReference>
<evidence type="ECO:0000313" key="2">
    <source>
        <dbReference type="EMBL" id="CAB5217733.1"/>
    </source>
</evidence>
<reference evidence="2" key="1">
    <citation type="submission" date="2020-05" db="EMBL/GenBank/DDBJ databases">
        <authorList>
            <person name="Chiriac C."/>
            <person name="Salcher M."/>
            <person name="Ghai R."/>
            <person name="Kavagutti S V."/>
        </authorList>
    </citation>
    <scope>NUCLEOTIDE SEQUENCE</scope>
</reference>